<dbReference type="AlphaFoldDB" id="A0A0D8RWU9"/>
<protein>
    <submittedName>
        <fullName evidence="2">YoaH family protein</fullName>
    </submittedName>
</protein>
<dbReference type="Proteomes" id="UP000241440">
    <property type="component" value="Unassembled WGS sequence"/>
</dbReference>
<dbReference type="InterPro" id="IPR005371">
    <property type="entry name" value="UPF0181"/>
</dbReference>
<proteinExistence type="predicted"/>
<gene>
    <name evidence="1" type="ORF">BTO08_19565</name>
    <name evidence="3" type="ORF">C0W27_10285</name>
    <name evidence="2" type="ORF">C0W41_07530</name>
</gene>
<evidence type="ECO:0000313" key="1">
    <source>
        <dbReference type="EMBL" id="PQJ62433.1"/>
    </source>
</evidence>
<dbReference type="Proteomes" id="UP000240989">
    <property type="component" value="Unassembled WGS sequence"/>
</dbReference>
<dbReference type="Proteomes" id="UP000238730">
    <property type="component" value="Unassembled WGS sequence"/>
</dbReference>
<accession>A0A0D8RWU9</accession>
<dbReference type="GeneID" id="61230300"/>
<evidence type="ECO:0000313" key="5">
    <source>
        <dbReference type="Proteomes" id="UP000240989"/>
    </source>
</evidence>
<dbReference type="Pfam" id="PF03701">
    <property type="entry name" value="UPF0181"/>
    <property type="match status" value="1"/>
</dbReference>
<reference evidence="1 4" key="1">
    <citation type="submission" date="2016-12" db="EMBL/GenBank/DDBJ databases">
        <title>Diversity of luminous bacteria.</title>
        <authorList>
            <person name="Yoshizawa S."/>
            <person name="Kogure K."/>
        </authorList>
    </citation>
    <scope>NUCLEOTIDE SEQUENCE [LARGE SCALE GENOMIC DNA]</scope>
    <source>
        <strain evidence="1 4">LC1-200</strain>
    </source>
</reference>
<reference evidence="5 6" key="2">
    <citation type="submission" date="2018-01" db="EMBL/GenBank/DDBJ databases">
        <title>Whole genome sequencing of Histamine producing bacteria.</title>
        <authorList>
            <person name="Butler K."/>
        </authorList>
    </citation>
    <scope>NUCLEOTIDE SEQUENCE [LARGE SCALE GENOMIC DNA]</scope>
    <source>
        <strain evidence="2 6">A2-1</strain>
        <strain evidence="3 5">A6-1</strain>
    </source>
</reference>
<comment type="caution">
    <text evidence="1">The sequence shown here is derived from an EMBL/GenBank/DDBJ whole genome shotgun (WGS) entry which is preliminary data.</text>
</comment>
<evidence type="ECO:0000313" key="6">
    <source>
        <dbReference type="Proteomes" id="UP000241440"/>
    </source>
</evidence>
<sequence>MYNHTPTLNHEQQQEAAERIHELMAQGISSGEAIMIVAHQIREADIKRREAAGETFSDEEE</sequence>
<dbReference type="EMBL" id="MSCJ01000003">
    <property type="protein sequence ID" value="PQJ62433.1"/>
    <property type="molecule type" value="Genomic_DNA"/>
</dbReference>
<keyword evidence="5" id="KW-1185">Reference proteome</keyword>
<dbReference type="RefSeq" id="WP_005365166.1">
    <property type="nucleotide sequence ID" value="NZ_JAKJTG010000018.1"/>
</dbReference>
<organism evidence="1 4">
    <name type="scientific">Photobacterium angustum</name>
    <dbReference type="NCBI Taxonomy" id="661"/>
    <lineage>
        <taxon>Bacteria</taxon>
        <taxon>Pseudomonadati</taxon>
        <taxon>Pseudomonadota</taxon>
        <taxon>Gammaproteobacteria</taxon>
        <taxon>Vibrionales</taxon>
        <taxon>Vibrionaceae</taxon>
        <taxon>Photobacterium</taxon>
    </lineage>
</organism>
<evidence type="ECO:0000313" key="4">
    <source>
        <dbReference type="Proteomes" id="UP000238730"/>
    </source>
</evidence>
<evidence type="ECO:0000313" key="3">
    <source>
        <dbReference type="EMBL" id="PSX10413.1"/>
    </source>
</evidence>
<dbReference type="OrthoDB" id="6522084at2"/>
<dbReference type="NCBIfam" id="NF003476">
    <property type="entry name" value="PRK05114.1"/>
    <property type="match status" value="1"/>
</dbReference>
<name>A0A0D8RWU9_PHOAN</name>
<evidence type="ECO:0000313" key="2">
    <source>
        <dbReference type="EMBL" id="PSX07855.1"/>
    </source>
</evidence>
<dbReference type="EMBL" id="PYOU01000007">
    <property type="protein sequence ID" value="PSX10413.1"/>
    <property type="molecule type" value="Genomic_DNA"/>
</dbReference>
<dbReference type="EMBL" id="PYOY01000003">
    <property type="protein sequence ID" value="PSX07855.1"/>
    <property type="molecule type" value="Genomic_DNA"/>
</dbReference>